<dbReference type="Gene3D" id="3.40.50.261">
    <property type="entry name" value="Succinyl-CoA synthetase domains"/>
    <property type="match status" value="2"/>
</dbReference>
<dbReference type="Gene3D" id="3.40.50.720">
    <property type="entry name" value="NAD(P)-binding Rossmann-like Domain"/>
    <property type="match status" value="1"/>
</dbReference>
<dbReference type="Pfam" id="PF02629">
    <property type="entry name" value="CoA_binding"/>
    <property type="match status" value="1"/>
</dbReference>
<name>A0ABS4KG38_9FIRM</name>
<protein>
    <submittedName>
        <fullName evidence="3">FdrA protein</fullName>
    </submittedName>
</protein>
<gene>
    <name evidence="3" type="ORF">J2Z35_000535</name>
</gene>
<comment type="caution">
    <text evidence="3">The sequence shown here is derived from an EMBL/GenBank/DDBJ whole genome shotgun (WGS) entry which is preliminary data.</text>
</comment>
<dbReference type="Proteomes" id="UP001314903">
    <property type="component" value="Unassembled WGS sequence"/>
</dbReference>
<dbReference type="Pfam" id="PF00549">
    <property type="entry name" value="Ligase_CoA"/>
    <property type="match status" value="1"/>
</dbReference>
<dbReference type="PANTHER" id="PTHR11117">
    <property type="entry name" value="SUCCINYL-COA LIGASE SUBUNIT ALPHA"/>
    <property type="match status" value="1"/>
</dbReference>
<dbReference type="InterPro" id="IPR016102">
    <property type="entry name" value="Succinyl-CoA_synth-like"/>
</dbReference>
<evidence type="ECO:0000313" key="4">
    <source>
        <dbReference type="Proteomes" id="UP001314903"/>
    </source>
</evidence>
<organism evidence="3 4">
    <name type="scientific">Acetoanaerobium pronyense</name>
    <dbReference type="NCBI Taxonomy" id="1482736"/>
    <lineage>
        <taxon>Bacteria</taxon>
        <taxon>Bacillati</taxon>
        <taxon>Bacillota</taxon>
        <taxon>Clostridia</taxon>
        <taxon>Peptostreptococcales</taxon>
        <taxon>Filifactoraceae</taxon>
        <taxon>Acetoanaerobium</taxon>
    </lineage>
</organism>
<dbReference type="PANTHER" id="PTHR11117:SF24">
    <property type="entry name" value="PROTEIN FDRA"/>
    <property type="match status" value="1"/>
</dbReference>
<sequence length="569" mass="61966">MIYGLLKKNMYQDSVNLMLLSSKLSKLKGINKVSIMMGTPANKDIFKNTNMYAEEFSEAGPNDICISVDTEDKTLVGMVSEELESFIKDLSAKSSSTNIPVSRSLDGAINSLPGANIALVSIPGEYVYSEVDRILDKNINAFVFSDNVSIEDEKKLKEKAHSKGLLVMGPDCGTGIISGVPLAFANVVGKGNIGIVGASGTGIQEVSSIIARLGKGVSHAIGIGGRDLSKEIGGVSALDALDILERDEDTDVVVFISKPPAESVKNKVIEKFKSMNKKIVAIFLGEKPEKEEANIKYVWTLEDAARQAVLISEFESQVSSALKSVSEKVETIKNNEKQRKIQGYFCGGTLAGEAAILIKEYLGKIENNKSDGFMLNYDGHQIIDFGDDMYTKGRPHPMIDPTTRINAIESLITKEDVAVVLLDNVIGYGSNDDMAGSLIDSIEKVINKKKEKRQEILFVASVCGTEEDIQVYSSQVEKLEEAGVIVLETNAQATSFVTRLIEKLKNEKQDVKDKKSTMLTEDLKVINIGLESFSGAIKKHEGEVIQYNWAPVAGGDKKLQNLLAKLNSF</sequence>
<dbReference type="InterPro" id="IPR005811">
    <property type="entry name" value="SUCC_ACL_C"/>
</dbReference>
<proteinExistence type="predicted"/>
<keyword evidence="4" id="KW-1185">Reference proteome</keyword>
<dbReference type="NCBIfam" id="NF004760">
    <property type="entry name" value="PRK06091.1"/>
    <property type="match status" value="1"/>
</dbReference>
<reference evidence="3 4" key="1">
    <citation type="submission" date="2021-03" db="EMBL/GenBank/DDBJ databases">
        <title>Genomic Encyclopedia of Type Strains, Phase IV (KMG-IV): sequencing the most valuable type-strain genomes for metagenomic binning, comparative biology and taxonomic classification.</title>
        <authorList>
            <person name="Goeker M."/>
        </authorList>
    </citation>
    <scope>NUCLEOTIDE SEQUENCE [LARGE SCALE GENOMIC DNA]</scope>
    <source>
        <strain evidence="3 4">DSM 27512</strain>
    </source>
</reference>
<dbReference type="SUPFAM" id="SSF52210">
    <property type="entry name" value="Succinyl-CoA synthetase domains"/>
    <property type="match status" value="2"/>
</dbReference>
<dbReference type="InterPro" id="IPR003781">
    <property type="entry name" value="CoA-bd"/>
</dbReference>
<dbReference type="EMBL" id="JAGGLI010000004">
    <property type="protein sequence ID" value="MBP2026744.1"/>
    <property type="molecule type" value="Genomic_DNA"/>
</dbReference>
<feature type="domain" description="ATP-citrate synthase/succinyl-CoA ligase C-terminal" evidence="1">
    <location>
        <begin position="345"/>
        <end position="496"/>
    </location>
</feature>
<accession>A0ABS4KG38</accession>
<evidence type="ECO:0000313" key="3">
    <source>
        <dbReference type="EMBL" id="MBP2026744.1"/>
    </source>
</evidence>
<evidence type="ECO:0000259" key="1">
    <source>
        <dbReference type="Pfam" id="PF00549"/>
    </source>
</evidence>
<dbReference type="RefSeq" id="WP_209659082.1">
    <property type="nucleotide sequence ID" value="NZ_JAGGLI010000004.1"/>
</dbReference>
<feature type="domain" description="CoA-binding" evidence="2">
    <location>
        <begin position="190"/>
        <end position="285"/>
    </location>
</feature>
<evidence type="ECO:0000259" key="2">
    <source>
        <dbReference type="Pfam" id="PF02629"/>
    </source>
</evidence>